<keyword evidence="3" id="KW-1185">Reference proteome</keyword>
<accession>A0A1H2BJV4</accession>
<evidence type="ECO:0000313" key="2">
    <source>
        <dbReference type="EMBL" id="SDT58322.1"/>
    </source>
</evidence>
<dbReference type="PANTHER" id="PTHR30383">
    <property type="entry name" value="THIOESTERASE 1/PROTEASE 1/LYSOPHOSPHOLIPASE L1"/>
    <property type="match status" value="1"/>
</dbReference>
<name>A0A1H2BJV4_9BRAD</name>
<dbReference type="GO" id="GO:0004622">
    <property type="term" value="F:phosphatidylcholine lysophospholipase activity"/>
    <property type="evidence" value="ECO:0007669"/>
    <property type="project" value="TreeGrafter"/>
</dbReference>
<evidence type="ECO:0000259" key="1">
    <source>
        <dbReference type="Pfam" id="PF13472"/>
    </source>
</evidence>
<dbReference type="EMBL" id="LT629750">
    <property type="protein sequence ID" value="SDT58322.1"/>
    <property type="molecule type" value="Genomic_DNA"/>
</dbReference>
<dbReference type="InterPro" id="IPR036514">
    <property type="entry name" value="SGNH_hydro_sf"/>
</dbReference>
<gene>
    <name evidence="2" type="ORF">SAMN05444158_7244</name>
</gene>
<feature type="domain" description="SGNH hydrolase-type esterase" evidence="1">
    <location>
        <begin position="97"/>
        <end position="259"/>
    </location>
</feature>
<dbReference type="InterPro" id="IPR051532">
    <property type="entry name" value="Ester_Hydrolysis_Enzymes"/>
</dbReference>
<dbReference type="AlphaFoldDB" id="A0A1H2BJV4"/>
<sequence length="273" mass="29933">MSARSSFRFNGRFSKYLETGIPYCARPMIAAMRLTAICSLIFGGAAQASCPAPRAGQPLPPQATARPIDELPDWRPRVDEIEHQLANSDLSRVKLLFLGDSIVERWDPDLFNRHFGSMGALHLGVARDTTQGMLWRLPRMGLGKSLRPDLIVMLIGANDTYPGGNPEAVAIGIGEIIRSIRNLSPSSRILLLGLLPRGAAPDDIWRQMGDQINRRIAACADNKIIFYADPGATLSPAGSGMSRDLEDDYLHPTPLGYRILSDALDDEITRSLK</sequence>
<dbReference type="InterPro" id="IPR013830">
    <property type="entry name" value="SGNH_hydro"/>
</dbReference>
<protein>
    <submittedName>
        <fullName evidence="2">Lysophospholipase L1</fullName>
    </submittedName>
</protein>
<proteinExistence type="predicted"/>
<reference evidence="3" key="1">
    <citation type="submission" date="2016-10" db="EMBL/GenBank/DDBJ databases">
        <authorList>
            <person name="Varghese N."/>
            <person name="Submissions S."/>
        </authorList>
    </citation>
    <scope>NUCLEOTIDE SEQUENCE [LARGE SCALE GENOMIC DNA]</scope>
    <source>
        <strain evidence="3">GAS369</strain>
    </source>
</reference>
<dbReference type="Gene3D" id="3.40.50.1110">
    <property type="entry name" value="SGNH hydrolase"/>
    <property type="match status" value="1"/>
</dbReference>
<dbReference type="RefSeq" id="WP_146690721.1">
    <property type="nucleotide sequence ID" value="NZ_LT629750.1"/>
</dbReference>
<dbReference type="PANTHER" id="PTHR30383:SF5">
    <property type="entry name" value="SGNH HYDROLASE-TYPE ESTERASE DOMAIN-CONTAINING PROTEIN"/>
    <property type="match status" value="1"/>
</dbReference>
<dbReference type="Pfam" id="PF13472">
    <property type="entry name" value="Lipase_GDSL_2"/>
    <property type="match status" value="1"/>
</dbReference>
<organism evidence="2 3">
    <name type="scientific">Bradyrhizobium canariense</name>
    <dbReference type="NCBI Taxonomy" id="255045"/>
    <lineage>
        <taxon>Bacteria</taxon>
        <taxon>Pseudomonadati</taxon>
        <taxon>Pseudomonadota</taxon>
        <taxon>Alphaproteobacteria</taxon>
        <taxon>Hyphomicrobiales</taxon>
        <taxon>Nitrobacteraceae</taxon>
        <taxon>Bradyrhizobium</taxon>
    </lineage>
</organism>
<dbReference type="SUPFAM" id="SSF52266">
    <property type="entry name" value="SGNH hydrolase"/>
    <property type="match status" value="1"/>
</dbReference>
<dbReference type="Proteomes" id="UP000243904">
    <property type="component" value="Chromosome I"/>
</dbReference>
<evidence type="ECO:0000313" key="3">
    <source>
        <dbReference type="Proteomes" id="UP000243904"/>
    </source>
</evidence>